<dbReference type="AlphaFoldDB" id="A0A7X5U4A3"/>
<dbReference type="InterPro" id="IPR003615">
    <property type="entry name" value="HNH_nuc"/>
</dbReference>
<comment type="caution">
    <text evidence="3">The sequence shown here is derived from an EMBL/GenBank/DDBJ whole genome shotgun (WGS) entry which is preliminary data.</text>
</comment>
<organism evidence="3 4">
    <name type="scientific">Mycolicibacterium fluoranthenivorans</name>
    <dbReference type="NCBI Taxonomy" id="258505"/>
    <lineage>
        <taxon>Bacteria</taxon>
        <taxon>Bacillati</taxon>
        <taxon>Actinomycetota</taxon>
        <taxon>Actinomycetes</taxon>
        <taxon>Mycobacteriales</taxon>
        <taxon>Mycobacteriaceae</taxon>
        <taxon>Mycolicibacterium</taxon>
    </lineage>
</organism>
<dbReference type="Gene3D" id="3.90.75.20">
    <property type="match status" value="1"/>
</dbReference>
<evidence type="ECO:0000256" key="1">
    <source>
        <dbReference type="SAM" id="MobiDB-lite"/>
    </source>
</evidence>
<evidence type="ECO:0000259" key="2">
    <source>
        <dbReference type="Pfam" id="PF13392"/>
    </source>
</evidence>
<evidence type="ECO:0000313" key="3">
    <source>
        <dbReference type="EMBL" id="NIH98089.1"/>
    </source>
</evidence>
<feature type="region of interest" description="Disordered" evidence="1">
    <location>
        <begin position="64"/>
        <end position="86"/>
    </location>
</feature>
<reference evidence="3 4" key="1">
    <citation type="submission" date="2020-03" db="EMBL/GenBank/DDBJ databases">
        <title>Sequencing the genomes of 1000 actinobacteria strains.</title>
        <authorList>
            <person name="Klenk H.-P."/>
        </authorList>
    </citation>
    <scope>NUCLEOTIDE SEQUENCE [LARGE SCALE GENOMIC DNA]</scope>
    <source>
        <strain evidence="3 4">DSM 44556</strain>
    </source>
</reference>
<dbReference type="Pfam" id="PF13392">
    <property type="entry name" value="HNH_3"/>
    <property type="match status" value="1"/>
</dbReference>
<proteinExistence type="predicted"/>
<protein>
    <recommendedName>
        <fullName evidence="2">HNH nuclease domain-containing protein</fullName>
    </recommendedName>
</protein>
<dbReference type="Proteomes" id="UP000547444">
    <property type="component" value="Unassembled WGS sequence"/>
</dbReference>
<evidence type="ECO:0000313" key="4">
    <source>
        <dbReference type="Proteomes" id="UP000547444"/>
    </source>
</evidence>
<feature type="domain" description="HNH nuclease" evidence="2">
    <location>
        <begin position="29"/>
        <end position="72"/>
    </location>
</feature>
<sequence>MLKPELAGPPWKKYLRVTLKSGERQRRIKVHHLVLLAFVGPRPPGLHALHCDDDPLNNHLSNLRYGTPSENQHDRFHRNTTQPIGV</sequence>
<dbReference type="InterPro" id="IPR044925">
    <property type="entry name" value="His-Me_finger_sf"/>
</dbReference>
<keyword evidence="4" id="KW-1185">Reference proteome</keyword>
<accession>A0A7X5U4A3</accession>
<name>A0A7X5U4A3_9MYCO</name>
<gene>
    <name evidence="3" type="ORF">FHU31_005095</name>
</gene>
<dbReference type="EMBL" id="JAANOW010000003">
    <property type="protein sequence ID" value="NIH98089.1"/>
    <property type="molecule type" value="Genomic_DNA"/>
</dbReference>
<dbReference type="SUPFAM" id="SSF54060">
    <property type="entry name" value="His-Me finger endonucleases"/>
    <property type="match status" value="1"/>
</dbReference>